<evidence type="ECO:0000313" key="22">
    <source>
        <dbReference type="Ensembl" id="ENSOANP00000022954.2"/>
    </source>
</evidence>
<dbReference type="EC" id="2.4.1.-" evidence="19"/>
<dbReference type="SUPFAM" id="SSF53756">
    <property type="entry name" value="UDP-Glycosyltransferase/glycogen phosphorylase"/>
    <property type="match status" value="1"/>
</dbReference>
<comment type="catalytic activity">
    <reaction evidence="17">
        <text>an N-acetyl-alpha-neuraminyl-(2-&gt;3)-beta-D-galactosyl-(1-&gt;4)-N-acetyl-beta-D-glucosaminyl derivative + GDP-beta-L-fucose = an alpha-Neu5Ac-(2-&gt;3)-beta-D-Gal-(1-&gt;4)-[alpha-L-Fuc-(1-&gt;3)]-beta-D-GlcNAc derivative + GDP + H(+)</text>
        <dbReference type="Rhea" id="RHEA:56076"/>
        <dbReference type="ChEBI" id="CHEBI:15378"/>
        <dbReference type="ChEBI" id="CHEBI:57273"/>
        <dbReference type="ChEBI" id="CHEBI:58189"/>
        <dbReference type="ChEBI" id="CHEBI:136545"/>
        <dbReference type="ChEBI" id="CHEBI:139509"/>
    </reaction>
    <physiologicalReaction direction="left-to-right" evidence="17">
        <dbReference type="Rhea" id="RHEA:56077"/>
    </physiologicalReaction>
</comment>
<dbReference type="GO" id="GO:0017060">
    <property type="term" value="F:3-galactosyl-N-acetylglucosaminide 4-alpha-L-fucosyltransferase activity"/>
    <property type="evidence" value="ECO:0007669"/>
    <property type="project" value="UniProtKB-EC"/>
</dbReference>
<evidence type="ECO:0000256" key="7">
    <source>
        <dbReference type="ARBA" id="ARBA00022968"/>
    </source>
</evidence>
<comment type="pathway">
    <text evidence="2">Protein modification; protein glycosylation.</text>
</comment>
<reference evidence="22" key="1">
    <citation type="submission" date="2025-08" db="UniProtKB">
        <authorList>
            <consortium name="Ensembl"/>
        </authorList>
    </citation>
    <scope>IDENTIFICATION</scope>
    <source>
        <strain evidence="22">Glennie</strain>
    </source>
</reference>
<dbReference type="Ensembl" id="ENSOANT00000022958.2">
    <property type="protein sequence ID" value="ENSOANP00000022954.2"/>
    <property type="gene ID" value="ENSOANG00000048278.1"/>
</dbReference>
<evidence type="ECO:0000256" key="18">
    <source>
        <dbReference type="ARBA" id="ARBA00036928"/>
    </source>
</evidence>
<comment type="catalytic activity">
    <reaction evidence="16">
        <text>an alpha-Neu5Ac-(2-&gt;3)-beta-D-Gal-(1-&gt;3)-D-GlcNAc derivative + GDP-beta-L-fucose = an alpha-Neu5Ac-(2-&gt;3)-beta-D-Gal-(1-&gt;3)-[alpha-L-Fuc-(1-&gt;4)]-beta-D-GlcNAc derivative + GDP + H(+)</text>
        <dbReference type="Rhea" id="RHEA:62904"/>
        <dbReference type="ChEBI" id="CHEBI:15378"/>
        <dbReference type="ChEBI" id="CHEBI:57273"/>
        <dbReference type="ChEBI" id="CHEBI:58189"/>
        <dbReference type="ChEBI" id="CHEBI:146021"/>
        <dbReference type="ChEBI" id="CHEBI:146022"/>
    </reaction>
    <physiologicalReaction direction="left-to-right" evidence="16">
        <dbReference type="Rhea" id="RHEA:62905"/>
    </physiologicalReaction>
</comment>
<comment type="catalytic activity">
    <reaction evidence="13">
        <text>a beta-D-galactosyl-(1-&gt;4)-N-acetyl-beta-D-glucosaminyl derivative + GDP-beta-L-fucose = a beta-D-galactosyl-(1-&gt;4)-[alpha-L-fucosyl-(1-&gt;3)]-N-acetyl-beta-D-glucosaminyl derivative + GDP + H(+)</text>
        <dbReference type="Rhea" id="RHEA:14257"/>
        <dbReference type="ChEBI" id="CHEBI:15378"/>
        <dbReference type="ChEBI" id="CHEBI:57273"/>
        <dbReference type="ChEBI" id="CHEBI:58189"/>
        <dbReference type="ChEBI" id="CHEBI:133507"/>
        <dbReference type="ChEBI" id="CHEBI:137941"/>
        <dbReference type="EC" id="2.4.1.152"/>
    </reaction>
    <physiologicalReaction direction="left-to-right" evidence="13">
        <dbReference type="Rhea" id="RHEA:14258"/>
    </physiologicalReaction>
</comment>
<evidence type="ECO:0000259" key="20">
    <source>
        <dbReference type="Pfam" id="PF00852"/>
    </source>
</evidence>
<comment type="catalytic activity">
    <reaction evidence="18">
        <text>beta-D-galactosyl-(1-&gt;4)-N-acetyl-D-glucosamine + GDP-beta-L-fucose = beta-D-galactosyl-(1-&gt;4)-[alpha-L-fucosyl-(1-&gt;3)]-N-acetyl-D-glucosamine + GDP + H(+)</text>
        <dbReference type="Rhea" id="RHEA:62824"/>
        <dbReference type="ChEBI" id="CHEBI:15378"/>
        <dbReference type="ChEBI" id="CHEBI:57273"/>
        <dbReference type="ChEBI" id="CHEBI:58189"/>
        <dbReference type="ChEBI" id="CHEBI:60152"/>
        <dbReference type="ChEBI" id="CHEBI:62287"/>
    </reaction>
    <physiologicalReaction direction="left-to-right" evidence="18">
        <dbReference type="Rhea" id="RHEA:62825"/>
    </physiologicalReaction>
</comment>
<evidence type="ECO:0000256" key="9">
    <source>
        <dbReference type="ARBA" id="ARBA00023034"/>
    </source>
</evidence>
<accession>F7C2W2</accession>
<protein>
    <recommendedName>
        <fullName evidence="19">Fucosyltransferase</fullName>
        <ecNumber evidence="19">2.4.1.-</ecNumber>
    </recommendedName>
</protein>
<evidence type="ECO:0000256" key="11">
    <source>
        <dbReference type="ARBA" id="ARBA00023136"/>
    </source>
</evidence>
<comment type="catalytic activity">
    <reaction evidence="15">
        <text>a beta-D-galactosyl-(1-&gt;3)-N-acetyl-beta-D-glucosaminyl derivative + GDP-beta-L-fucose = a beta-D-galactosyl-(1-&gt;3)-[alpha-L-fucosyl-(1-&gt;4)]-N-acetyl-beta-D-glucosaminyl derivative + GDP + H(+)</text>
        <dbReference type="Rhea" id="RHEA:23628"/>
        <dbReference type="ChEBI" id="CHEBI:15378"/>
        <dbReference type="ChEBI" id="CHEBI:57273"/>
        <dbReference type="ChEBI" id="CHEBI:58189"/>
        <dbReference type="ChEBI" id="CHEBI:133506"/>
        <dbReference type="ChEBI" id="CHEBI:140304"/>
        <dbReference type="EC" id="2.4.1.65"/>
    </reaction>
    <physiologicalReaction direction="left-to-right" evidence="15">
        <dbReference type="Rhea" id="RHEA:23629"/>
    </physiologicalReaction>
</comment>
<dbReference type="OrthoDB" id="427096at2759"/>
<feature type="domain" description="Fucosyltransferase C-terminal" evidence="20">
    <location>
        <begin position="190"/>
        <end position="363"/>
    </location>
</feature>
<evidence type="ECO:0000256" key="14">
    <source>
        <dbReference type="ARBA" id="ARBA00036052"/>
    </source>
</evidence>
<evidence type="ECO:0000256" key="5">
    <source>
        <dbReference type="ARBA" id="ARBA00022679"/>
    </source>
</evidence>
<evidence type="ECO:0000256" key="4">
    <source>
        <dbReference type="ARBA" id="ARBA00022676"/>
    </source>
</evidence>
<dbReference type="RefSeq" id="XP_028933220.1">
    <property type="nucleotide sequence ID" value="XM_029077387.2"/>
</dbReference>
<dbReference type="GO" id="GO:0006629">
    <property type="term" value="P:lipid metabolic process"/>
    <property type="evidence" value="ECO:0007669"/>
    <property type="project" value="UniProtKB-KW"/>
</dbReference>
<evidence type="ECO:0000256" key="6">
    <source>
        <dbReference type="ARBA" id="ARBA00022692"/>
    </source>
</evidence>
<comment type="subcellular location">
    <subcellularLocation>
        <location evidence="1 19">Golgi apparatus</location>
        <location evidence="1 19">Golgi stack membrane</location>
        <topology evidence="1 19">Single-pass type II membrane protein</topology>
    </subcellularLocation>
</comment>
<dbReference type="Proteomes" id="UP000002279">
    <property type="component" value="Unplaced"/>
</dbReference>
<feature type="transmembrane region" description="Helical" evidence="19">
    <location>
        <begin position="15"/>
        <end position="35"/>
    </location>
</feature>
<keyword evidence="7" id="KW-0735">Signal-anchor</keyword>
<evidence type="ECO:0000256" key="2">
    <source>
        <dbReference type="ARBA" id="ARBA00004922"/>
    </source>
</evidence>
<dbReference type="HOGENOM" id="CLU_032075_4_1_1"/>
<dbReference type="Gene3D" id="3.40.50.11660">
    <property type="entry name" value="Glycosyl transferase family 10, C-terminal domain"/>
    <property type="match status" value="1"/>
</dbReference>
<dbReference type="InterPro" id="IPR055270">
    <property type="entry name" value="Glyco_tran_10_C"/>
</dbReference>
<dbReference type="GeneTree" id="ENSGT00940000163125"/>
<dbReference type="Pfam" id="PF17039">
    <property type="entry name" value="Glyco_tran_10_N"/>
    <property type="match status" value="1"/>
</dbReference>
<organism evidence="22 23">
    <name type="scientific">Ornithorhynchus anatinus</name>
    <name type="common">Duckbill platypus</name>
    <dbReference type="NCBI Taxonomy" id="9258"/>
    <lineage>
        <taxon>Eukaryota</taxon>
        <taxon>Metazoa</taxon>
        <taxon>Chordata</taxon>
        <taxon>Craniata</taxon>
        <taxon>Vertebrata</taxon>
        <taxon>Euteleostomi</taxon>
        <taxon>Mammalia</taxon>
        <taxon>Monotremata</taxon>
        <taxon>Ornithorhynchidae</taxon>
        <taxon>Ornithorhynchus</taxon>
    </lineage>
</organism>
<dbReference type="GO" id="GO:0034709">
    <property type="term" value="C:methylosome"/>
    <property type="evidence" value="ECO:0000318"/>
    <property type="project" value="GO_Central"/>
</dbReference>
<keyword evidence="10" id="KW-0443">Lipid metabolism</keyword>
<comment type="catalytic activity">
    <reaction evidence="14">
        <text>an alpha-Neu5Ac-(2-&gt;3)-beta-D-Gal-(1-&gt;4)-beta-D-GlcNAc-(1-&gt;3)-beta-D-Gal-(1-&gt;4)-[alpha-L-Fuc-(1-&gt;3)]-beta-D-GlcNAc derivative + GDP-beta-L-fucose = an alpha-Neu5Ac-(2-&gt;3)-beta-D-Gal-(1-&gt;4)-[alpha-L-Fuc-(1-&gt;3)]-beta-D-GlcNAc-(1-&gt;3)-beta-D-Gal-(1-&gt;4)-[alpha-L-Fuc-(1-&gt;3)]-beta-D-GlcNAc derivative + GDP + H(+)</text>
        <dbReference type="Rhea" id="RHEA:52864"/>
        <dbReference type="ChEBI" id="CHEBI:15378"/>
        <dbReference type="ChEBI" id="CHEBI:57273"/>
        <dbReference type="ChEBI" id="CHEBI:58189"/>
        <dbReference type="ChEBI" id="CHEBI:145342"/>
        <dbReference type="ChEBI" id="CHEBI:145343"/>
    </reaction>
    <physiologicalReaction direction="left-to-right" evidence="14">
        <dbReference type="Rhea" id="RHEA:52865"/>
    </physiologicalReaction>
</comment>
<evidence type="ECO:0000256" key="15">
    <source>
        <dbReference type="ARBA" id="ARBA00036273"/>
    </source>
</evidence>
<keyword evidence="11 19" id="KW-0472">Membrane</keyword>
<evidence type="ECO:0000256" key="10">
    <source>
        <dbReference type="ARBA" id="ARBA00023098"/>
    </source>
</evidence>
<dbReference type="InterPro" id="IPR001503">
    <property type="entry name" value="Glyco_trans_10"/>
</dbReference>
<proteinExistence type="inferred from homology"/>
<gene>
    <name evidence="22" type="primary">LOC100078413</name>
</gene>
<evidence type="ECO:0000256" key="13">
    <source>
        <dbReference type="ARBA" id="ARBA00029329"/>
    </source>
</evidence>
<keyword evidence="9 19" id="KW-0333">Golgi apparatus</keyword>
<sequence length="369" mass="43236">MENSHLLNIPCSKQLLIFLLCQFVASFCLSSFIWVSRGQRMNLQSTLQLSLGSRNTTEVVPNSVEEEKHKLVILLWTWPFHVPFPLESCPPLHGTFDCHFTTNRSWFSSANAVIVHHWDVQGNPSQLTRLHRDPSQRWIWFNLEPPINSRNLKALNNLFNMTMSYRSDSDIFIPYGKLEPLDKPENFTIPPKSKMVAWAVSNWNPSSRRVQYYEELKKHLQVDVFGRQHKPLPKSQLLSTVSQYRFYLAFENSQHQDYITEKLWHNALASGTVPVVLGPSRKNYERFLPPEAFIHVDDFPSPQALAQHLHKVASDEARYREYFRWRSSFRVVHRFSWMWHLCKACQALHVATTYQTVPCLEDWFLVGSH</sequence>
<dbReference type="GO" id="GO:0032580">
    <property type="term" value="C:Golgi cisterna membrane"/>
    <property type="evidence" value="ECO:0007669"/>
    <property type="project" value="UniProtKB-SubCell"/>
</dbReference>
<keyword evidence="6 19" id="KW-0812">Transmembrane</keyword>
<dbReference type="InterPro" id="IPR031481">
    <property type="entry name" value="Glyco_tran_10_N"/>
</dbReference>
<dbReference type="UniPathway" id="UPA00378"/>
<name>F7C2W2_ORNAN</name>
<dbReference type="KEGG" id="oaa:100078413"/>
<evidence type="ECO:0000313" key="23">
    <source>
        <dbReference type="Proteomes" id="UP000002279"/>
    </source>
</evidence>
<evidence type="ECO:0000256" key="16">
    <source>
        <dbReference type="ARBA" id="ARBA00036468"/>
    </source>
</evidence>
<evidence type="ECO:0000256" key="3">
    <source>
        <dbReference type="ARBA" id="ARBA00008919"/>
    </source>
</evidence>
<dbReference type="GO" id="GO:0007309">
    <property type="term" value="P:oocyte axis specification"/>
    <property type="evidence" value="ECO:0000318"/>
    <property type="project" value="GO_Central"/>
</dbReference>
<dbReference type="eggNOG" id="KOG2619">
    <property type="taxonomic scope" value="Eukaryota"/>
</dbReference>
<dbReference type="FunCoup" id="F7C2W2">
    <property type="interactions" value="342"/>
</dbReference>
<dbReference type="InParanoid" id="F7C2W2"/>
<keyword evidence="23" id="KW-1185">Reference proteome</keyword>
<evidence type="ECO:0000256" key="17">
    <source>
        <dbReference type="ARBA" id="ARBA00036481"/>
    </source>
</evidence>
<evidence type="ECO:0000256" key="1">
    <source>
        <dbReference type="ARBA" id="ARBA00004447"/>
    </source>
</evidence>
<dbReference type="AlphaFoldDB" id="F7C2W2"/>
<keyword evidence="5 19" id="KW-0808">Transferase</keyword>
<dbReference type="GeneID" id="100078413"/>
<keyword evidence="8 19" id="KW-1133">Transmembrane helix</keyword>
<evidence type="ECO:0000256" key="19">
    <source>
        <dbReference type="RuleBase" id="RU003832"/>
    </source>
</evidence>
<dbReference type="GO" id="GO:0017083">
    <property type="term" value="F:4-galactosyl-N-acetylglucosaminide 3-alpha-L-fucosyltransferase activity"/>
    <property type="evidence" value="ECO:0007669"/>
    <property type="project" value="UniProtKB-EC"/>
</dbReference>
<keyword evidence="12" id="KW-0325">Glycoprotein</keyword>
<evidence type="ECO:0000256" key="12">
    <source>
        <dbReference type="ARBA" id="ARBA00023180"/>
    </source>
</evidence>
<dbReference type="Bgee" id="ENSOANG00000048278">
    <property type="expression patterns" value="Expressed in adult mammalian kidney"/>
</dbReference>
<comment type="similarity">
    <text evidence="3 19">Belongs to the glycosyltransferase 10 family.</text>
</comment>
<reference evidence="22" key="2">
    <citation type="submission" date="2025-09" db="UniProtKB">
        <authorList>
            <consortium name="Ensembl"/>
        </authorList>
    </citation>
    <scope>IDENTIFICATION</scope>
    <source>
        <strain evidence="22">Glennie</strain>
    </source>
</reference>
<dbReference type="Pfam" id="PF00852">
    <property type="entry name" value="Glyco_transf_10"/>
    <property type="match status" value="1"/>
</dbReference>
<dbReference type="PANTHER" id="PTHR11929">
    <property type="entry name" value="ALPHA- 1,3 -FUCOSYLTRANSFERASE"/>
    <property type="match status" value="1"/>
</dbReference>
<feature type="domain" description="Fucosyltransferase N-terminal" evidence="21">
    <location>
        <begin position="69"/>
        <end position="176"/>
    </location>
</feature>
<evidence type="ECO:0000259" key="21">
    <source>
        <dbReference type="Pfam" id="PF17039"/>
    </source>
</evidence>
<dbReference type="InterPro" id="IPR038577">
    <property type="entry name" value="GT10-like_C_sf"/>
</dbReference>
<keyword evidence="4 19" id="KW-0328">Glycosyltransferase</keyword>
<dbReference type="OMA" id="EYFRWRS"/>
<dbReference type="PANTHER" id="PTHR11929:SF11">
    <property type="entry name" value="4-GALACTOSYL-N-ACETYLGLUCOSAMINIDE 3-ALPHA-L-FUCOSYLTRANSFERASE FUT5"/>
    <property type="match status" value="1"/>
</dbReference>
<evidence type="ECO:0000256" key="8">
    <source>
        <dbReference type="ARBA" id="ARBA00022989"/>
    </source>
</evidence>
<dbReference type="FunFam" id="3.40.50.11660:FF:000001">
    <property type="entry name" value="alpha-(1,3)-fucosyltransferase 9"/>
    <property type="match status" value="1"/>
</dbReference>